<evidence type="ECO:0008006" key="3">
    <source>
        <dbReference type="Google" id="ProtNLM"/>
    </source>
</evidence>
<gene>
    <name evidence="1" type="ORF">FHW36_105474</name>
</gene>
<name>A0A561PPK6_9BACT</name>
<dbReference type="Gene3D" id="1.10.30.50">
    <property type="match status" value="1"/>
</dbReference>
<reference evidence="1 2" key="1">
    <citation type="submission" date="2019-06" db="EMBL/GenBank/DDBJ databases">
        <title>Sorghum-associated microbial communities from plants grown in Nebraska, USA.</title>
        <authorList>
            <person name="Schachtman D."/>
        </authorList>
    </citation>
    <scope>NUCLEOTIDE SEQUENCE [LARGE SCALE GENOMIC DNA]</scope>
    <source>
        <strain evidence="1 2">1209</strain>
    </source>
</reference>
<dbReference type="OrthoDB" id="9816185at2"/>
<dbReference type="RefSeq" id="WP_145671192.1">
    <property type="nucleotide sequence ID" value="NZ_VIWO01000005.1"/>
</dbReference>
<organism evidence="1 2">
    <name type="scientific">Chitinophaga polysaccharea</name>
    <dbReference type="NCBI Taxonomy" id="1293035"/>
    <lineage>
        <taxon>Bacteria</taxon>
        <taxon>Pseudomonadati</taxon>
        <taxon>Bacteroidota</taxon>
        <taxon>Chitinophagia</taxon>
        <taxon>Chitinophagales</taxon>
        <taxon>Chitinophagaceae</taxon>
        <taxon>Chitinophaga</taxon>
    </lineage>
</organism>
<protein>
    <recommendedName>
        <fullName evidence="3">HNH endonuclease</fullName>
    </recommendedName>
</protein>
<keyword evidence="2" id="KW-1185">Reference proteome</keyword>
<evidence type="ECO:0000313" key="2">
    <source>
        <dbReference type="Proteomes" id="UP000320811"/>
    </source>
</evidence>
<comment type="caution">
    <text evidence="1">The sequence shown here is derived from an EMBL/GenBank/DDBJ whole genome shotgun (WGS) entry which is preliminary data.</text>
</comment>
<proteinExistence type="predicted"/>
<sequence length="320" mass="37470">MLYIDDQLPHIQLAKKTHISYITCYINRKIFGKSATTICGDTNCKICKSKTKKTNISNYLFSILKQIDFKKIPGSSPHELLKLNSQFNTLYLKARKKISPKDQDGIKNIFNYDWFIDNNLYNAYDLCTNLKIETCVYCNRLYTSTVITEKKERIIRPTLDHWFPQAQYPLLALSFYNLIPSCSPCNSSVKHFATFDLSKNIHPYVDKKITSDYQLQSIYDKSINTFKVTIDSTNTKIKSTLKTMQIPAIYEHHQSELADLDLLRRKYNKRYLNDLGKLLGAKLTEKEVYRIIFGVEYEDENFYKRPLSKLKKDILNLKIK</sequence>
<accession>A0A561PPK6</accession>
<dbReference type="EMBL" id="VIWO01000005">
    <property type="protein sequence ID" value="TWF40033.1"/>
    <property type="molecule type" value="Genomic_DNA"/>
</dbReference>
<evidence type="ECO:0000313" key="1">
    <source>
        <dbReference type="EMBL" id="TWF40033.1"/>
    </source>
</evidence>
<dbReference type="AlphaFoldDB" id="A0A561PPK6"/>
<dbReference type="Proteomes" id="UP000320811">
    <property type="component" value="Unassembled WGS sequence"/>
</dbReference>